<organism evidence="2 3">
    <name type="scientific">Chitinophaga tropicalis</name>
    <dbReference type="NCBI Taxonomy" id="2683588"/>
    <lineage>
        <taxon>Bacteria</taxon>
        <taxon>Pseudomonadati</taxon>
        <taxon>Bacteroidota</taxon>
        <taxon>Chitinophagia</taxon>
        <taxon>Chitinophagales</taxon>
        <taxon>Chitinophagaceae</taxon>
        <taxon>Chitinophaga</taxon>
    </lineage>
</organism>
<dbReference type="InterPro" id="IPR000073">
    <property type="entry name" value="AB_hydrolase_1"/>
</dbReference>
<proteinExistence type="predicted"/>
<dbReference type="AlphaFoldDB" id="A0A7K1U9U2"/>
<dbReference type="InterPro" id="IPR050266">
    <property type="entry name" value="AB_hydrolase_sf"/>
</dbReference>
<reference evidence="2 3" key="1">
    <citation type="submission" date="2019-12" db="EMBL/GenBank/DDBJ databases">
        <title>Chitinophaga sp. strain ysch24 (GDMCC 1.1355), whole genome shotgun sequence.</title>
        <authorList>
            <person name="Zhang X."/>
        </authorList>
    </citation>
    <scope>NUCLEOTIDE SEQUENCE [LARGE SCALE GENOMIC DNA]</scope>
    <source>
        <strain evidence="3">ysch24</strain>
    </source>
</reference>
<evidence type="ECO:0000259" key="1">
    <source>
        <dbReference type="Pfam" id="PF00561"/>
    </source>
</evidence>
<evidence type="ECO:0000313" key="2">
    <source>
        <dbReference type="EMBL" id="MVT11134.1"/>
    </source>
</evidence>
<dbReference type="PRINTS" id="PR00111">
    <property type="entry name" value="ABHYDROLASE"/>
</dbReference>
<keyword evidence="3" id="KW-1185">Reference proteome</keyword>
<sequence>MPVIKVNNRSVHIQEFNKGARETVLLVHGMFSNLSVYYFNIAPILAQHFHVLMYDMKSHGMSEKCPDGYDLDSMSDDLFDLMNAMHLKSVYLAGYSFGGLVALKTAMRYPERVKKLAIIEAPDPNDDETRGIMEIYSKEFLVDYINNYTDTTRMRMGKRQLDKNHKMYEYLFNETSIKADMNNERSFFASPFIDQIPHDTLLIYGKDSNCLSSGRKLYHRIPRSKLVLIEGDHNVPIQQPAETGQRLKDFFTGWQIKIKQINHRLWHALRL</sequence>
<feature type="domain" description="AB hydrolase-1" evidence="1">
    <location>
        <begin position="23"/>
        <end position="154"/>
    </location>
</feature>
<dbReference type="PANTHER" id="PTHR43798">
    <property type="entry name" value="MONOACYLGLYCEROL LIPASE"/>
    <property type="match status" value="1"/>
</dbReference>
<comment type="caution">
    <text evidence="2">The sequence shown here is derived from an EMBL/GenBank/DDBJ whole genome shotgun (WGS) entry which is preliminary data.</text>
</comment>
<gene>
    <name evidence="2" type="ORF">GO493_22895</name>
</gene>
<dbReference type="Proteomes" id="UP000461730">
    <property type="component" value="Unassembled WGS sequence"/>
</dbReference>
<dbReference type="GO" id="GO:0016787">
    <property type="term" value="F:hydrolase activity"/>
    <property type="evidence" value="ECO:0007669"/>
    <property type="project" value="UniProtKB-KW"/>
</dbReference>
<evidence type="ECO:0000313" key="3">
    <source>
        <dbReference type="Proteomes" id="UP000461730"/>
    </source>
</evidence>
<name>A0A7K1U9U2_9BACT</name>
<dbReference type="Pfam" id="PF00561">
    <property type="entry name" value="Abhydrolase_1"/>
    <property type="match status" value="1"/>
</dbReference>
<dbReference type="RefSeq" id="WP_157308556.1">
    <property type="nucleotide sequence ID" value="NZ_WRXN01000011.1"/>
</dbReference>
<dbReference type="InterPro" id="IPR029058">
    <property type="entry name" value="AB_hydrolase_fold"/>
</dbReference>
<dbReference type="Gene3D" id="3.40.50.1820">
    <property type="entry name" value="alpha/beta hydrolase"/>
    <property type="match status" value="1"/>
</dbReference>
<dbReference type="SUPFAM" id="SSF53474">
    <property type="entry name" value="alpha/beta-Hydrolases"/>
    <property type="match status" value="1"/>
</dbReference>
<keyword evidence="2" id="KW-0378">Hydrolase</keyword>
<dbReference type="EMBL" id="WRXN01000011">
    <property type="protein sequence ID" value="MVT11134.1"/>
    <property type="molecule type" value="Genomic_DNA"/>
</dbReference>
<protein>
    <submittedName>
        <fullName evidence="2">Alpha/beta fold hydrolase</fullName>
    </submittedName>
</protein>
<accession>A0A7K1U9U2</accession>